<dbReference type="PANTHER" id="PTHR37298">
    <property type="entry name" value="UPF0111 PROTEIN YKAA"/>
    <property type="match status" value="1"/>
</dbReference>
<dbReference type="Pfam" id="PF01865">
    <property type="entry name" value="PhoU_div"/>
    <property type="match status" value="1"/>
</dbReference>
<comment type="similarity">
    <text evidence="1">Belongs to the UPF0111 family.</text>
</comment>
<dbReference type="InterPro" id="IPR052912">
    <property type="entry name" value="UPF0111_domain"/>
</dbReference>
<evidence type="ECO:0000313" key="2">
    <source>
        <dbReference type="EMBL" id="QJE94774.1"/>
    </source>
</evidence>
<keyword evidence="3" id="KW-1185">Reference proteome</keyword>
<accession>A0A858RDX7</accession>
<proteinExistence type="inferred from homology"/>
<evidence type="ECO:0000313" key="3">
    <source>
        <dbReference type="Proteomes" id="UP000501812"/>
    </source>
</evidence>
<dbReference type="EMBL" id="CP051774">
    <property type="protein sequence ID" value="QJE94774.1"/>
    <property type="molecule type" value="Genomic_DNA"/>
</dbReference>
<protein>
    <submittedName>
        <fullName evidence="2">DUF47 family protein</fullName>
    </submittedName>
</protein>
<dbReference type="Gene3D" id="1.20.58.220">
    <property type="entry name" value="Phosphate transport system protein phou homolog 2, domain 2"/>
    <property type="match status" value="1"/>
</dbReference>
<evidence type="ECO:0000256" key="1">
    <source>
        <dbReference type="ARBA" id="ARBA00008591"/>
    </source>
</evidence>
<gene>
    <name evidence="2" type="ORF">HHL09_02920</name>
</gene>
<reference evidence="2 3" key="1">
    <citation type="submission" date="2020-04" db="EMBL/GenBank/DDBJ databases">
        <title>Luteolibacter sp. G-1-1-1 isolated from soil.</title>
        <authorList>
            <person name="Dahal R.H."/>
        </authorList>
    </citation>
    <scope>NUCLEOTIDE SEQUENCE [LARGE SCALE GENOMIC DNA]</scope>
    <source>
        <strain evidence="2 3">G-1-1-1</strain>
    </source>
</reference>
<dbReference type="PANTHER" id="PTHR37298:SF1">
    <property type="entry name" value="UPF0111 PROTEIN YKAA"/>
    <property type="match status" value="1"/>
</dbReference>
<sequence length="208" mass="23733">MISIQRLFGKEDRFFDLLIASAEEARQSIIGLTHILRHEKAPSLGEFAEVRKKDKAITQEISDLLVKSFVTALEREDIEALSTALYKIPKTVEKFVERYLISQEKVASTDFNTHAKMLDEATGLVVEMIHALRKGMDIVKMKELNDRMQQIEGDADKLMVDCLKDLYSGKYDTLLVVIVSNLYDLLEKVFDRCRDVGNVAKQIAYKNS</sequence>
<dbReference type="Proteomes" id="UP000501812">
    <property type="component" value="Chromosome"/>
</dbReference>
<dbReference type="RefSeq" id="WP_169452995.1">
    <property type="nucleotide sequence ID" value="NZ_CP051774.1"/>
</dbReference>
<dbReference type="AlphaFoldDB" id="A0A858RDX7"/>
<organism evidence="2 3">
    <name type="scientific">Luteolibacter luteus</name>
    <dbReference type="NCBI Taxonomy" id="2728835"/>
    <lineage>
        <taxon>Bacteria</taxon>
        <taxon>Pseudomonadati</taxon>
        <taxon>Verrucomicrobiota</taxon>
        <taxon>Verrucomicrobiia</taxon>
        <taxon>Verrucomicrobiales</taxon>
        <taxon>Verrucomicrobiaceae</taxon>
        <taxon>Luteolibacter</taxon>
    </lineage>
</organism>
<dbReference type="InterPro" id="IPR038078">
    <property type="entry name" value="PhoU-like_sf"/>
</dbReference>
<name>A0A858RDX7_9BACT</name>
<dbReference type="KEGG" id="luo:HHL09_02920"/>
<dbReference type="InterPro" id="IPR018445">
    <property type="entry name" value="Put_Phosphate_transp_reg"/>
</dbReference>